<dbReference type="AlphaFoldDB" id="A0A238BWD6"/>
<evidence type="ECO:0000313" key="3">
    <source>
        <dbReference type="Proteomes" id="UP000242913"/>
    </source>
</evidence>
<dbReference type="EMBL" id="KZ269992">
    <property type="protein sequence ID" value="OZC09637.1"/>
    <property type="molecule type" value="Genomic_DNA"/>
</dbReference>
<dbReference type="Proteomes" id="UP000242913">
    <property type="component" value="Unassembled WGS sequence"/>
</dbReference>
<feature type="region of interest" description="Disordered" evidence="1">
    <location>
        <begin position="1"/>
        <end position="40"/>
    </location>
</feature>
<organism evidence="2 3">
    <name type="scientific">Onchocerca flexuosa</name>
    <dbReference type="NCBI Taxonomy" id="387005"/>
    <lineage>
        <taxon>Eukaryota</taxon>
        <taxon>Metazoa</taxon>
        <taxon>Ecdysozoa</taxon>
        <taxon>Nematoda</taxon>
        <taxon>Chromadorea</taxon>
        <taxon>Rhabditida</taxon>
        <taxon>Spirurina</taxon>
        <taxon>Spiruromorpha</taxon>
        <taxon>Filarioidea</taxon>
        <taxon>Onchocercidae</taxon>
        <taxon>Onchocerca</taxon>
    </lineage>
</organism>
<keyword evidence="3" id="KW-1185">Reference proteome</keyword>
<reference evidence="2 3" key="1">
    <citation type="submission" date="2015-12" db="EMBL/GenBank/DDBJ databases">
        <title>Draft genome of the nematode, Onchocerca flexuosa.</title>
        <authorList>
            <person name="Mitreva M."/>
        </authorList>
    </citation>
    <scope>NUCLEOTIDE SEQUENCE [LARGE SCALE GENOMIC DNA]</scope>
    <source>
        <strain evidence="2">Red Deer</strain>
    </source>
</reference>
<evidence type="ECO:0000313" key="2">
    <source>
        <dbReference type="EMBL" id="OZC09637.1"/>
    </source>
</evidence>
<evidence type="ECO:0000256" key="1">
    <source>
        <dbReference type="SAM" id="MobiDB-lite"/>
    </source>
</evidence>
<accession>A0A238BWD6</accession>
<dbReference type="OrthoDB" id="5868720at2759"/>
<feature type="region of interest" description="Disordered" evidence="1">
    <location>
        <begin position="55"/>
        <end position="89"/>
    </location>
</feature>
<gene>
    <name evidence="2" type="ORF">X798_03331</name>
</gene>
<protein>
    <submittedName>
        <fullName evidence="2">Uncharacterized protein</fullName>
    </submittedName>
</protein>
<name>A0A238BWD6_9BILA</name>
<feature type="compositionally biased region" description="Polar residues" evidence="1">
    <location>
        <begin position="1"/>
        <end position="12"/>
    </location>
</feature>
<proteinExistence type="predicted"/>
<sequence length="385" mass="43837">MGSQIDLQTGNEYSDEEQAQLKIHSNGQNCEQPKASKPARSNLTESIVMCNEIEEENAAKNNRPNVSDKLITDHNHPEDMDDEKNNSKNTFNAHLQAPIDVSQIKLEKSHESQNSGINSRGFRKFQNFAKNEKIPSPTFDMNQLTGRCCSEFTPHHCVKKAEYCHPTCSHQISHLSALPSTTRRQHNCQRCPSFHDNMKNSSCCDNVCKMNNYKSTTDSAIHTNELAKTKGNETFQTFQNVKICRKTANCSKPMHRQIPPNSNFVKPNAYSRQKCICKGICEQSSRKHRRVNLSNVNAKKVHASSQILTSTSNHHHKAGCRCTVSGLRHRNIPKYDVVKCRNSGRRHILCKYRNGRSDGVRHYLICHSHSNRNHSHGLHHTCEHH</sequence>
<feature type="compositionally biased region" description="Basic and acidic residues" evidence="1">
    <location>
        <begin position="70"/>
        <end position="86"/>
    </location>
</feature>